<dbReference type="EMBL" id="QASN01000002">
    <property type="protein sequence ID" value="PTU76322.1"/>
    <property type="molecule type" value="Genomic_DNA"/>
</dbReference>
<name>A0A2T5PF22_9PSED</name>
<dbReference type="RefSeq" id="WP_108104537.1">
    <property type="nucleotide sequence ID" value="NZ_QASN01000002.1"/>
</dbReference>
<dbReference type="Proteomes" id="UP000244064">
    <property type="component" value="Unassembled WGS sequence"/>
</dbReference>
<organism evidence="2 3">
    <name type="scientific">Pseudomonas mangrovi</name>
    <dbReference type="NCBI Taxonomy" id="2161748"/>
    <lineage>
        <taxon>Bacteria</taxon>
        <taxon>Pseudomonadati</taxon>
        <taxon>Pseudomonadota</taxon>
        <taxon>Gammaproteobacteria</taxon>
        <taxon>Pseudomonadales</taxon>
        <taxon>Pseudomonadaceae</taxon>
        <taxon>Pseudomonas</taxon>
    </lineage>
</organism>
<evidence type="ECO:0000313" key="2">
    <source>
        <dbReference type="EMBL" id="PTU76322.1"/>
    </source>
</evidence>
<dbReference type="InterPro" id="IPR016181">
    <property type="entry name" value="Acyl_CoA_acyltransferase"/>
</dbReference>
<dbReference type="InterPro" id="IPR000182">
    <property type="entry name" value="GNAT_dom"/>
</dbReference>
<dbReference type="AlphaFoldDB" id="A0A2T5PF22"/>
<dbReference type="PANTHER" id="PTHR43792:SF1">
    <property type="entry name" value="N-ACETYLTRANSFERASE DOMAIN-CONTAINING PROTEIN"/>
    <property type="match status" value="1"/>
</dbReference>
<keyword evidence="3" id="KW-1185">Reference proteome</keyword>
<dbReference type="SUPFAM" id="SSF55729">
    <property type="entry name" value="Acyl-CoA N-acyltransferases (Nat)"/>
    <property type="match status" value="1"/>
</dbReference>
<sequence length="186" mass="21171">MSELYTPRLLLRQWRDEDLEPLARMSADPEVMRYFPACLDRAECAALIERCRDHFARHGFGLWALQRRDSGEFIGFTGLGHMGFEAHFTPAIEIGWRLARAHWGQGLASEAARAALAHGFTELGMARIIAFTAVSNLPSQSLMQALGMQRDPADDFDHPNLPADHPLRRHVLYTLDRECWLERADD</sequence>
<feature type="domain" description="N-acetyltransferase" evidence="1">
    <location>
        <begin position="9"/>
        <end position="178"/>
    </location>
</feature>
<reference evidence="2 3" key="1">
    <citation type="submission" date="2018-04" db="EMBL/GenBank/DDBJ databases">
        <title>Pseudomonas sp. nov., isolated from mangrove soil.</title>
        <authorList>
            <person name="Chen C."/>
        </authorList>
    </citation>
    <scope>NUCLEOTIDE SEQUENCE [LARGE SCALE GENOMIC DNA]</scope>
    <source>
        <strain evidence="2 3">TC-11</strain>
    </source>
</reference>
<accession>A0A2T5PF22</accession>
<keyword evidence="2" id="KW-0808">Transferase</keyword>
<protein>
    <submittedName>
        <fullName evidence="2">GNAT family N-acetyltransferase</fullName>
    </submittedName>
</protein>
<dbReference type="InterPro" id="IPR051531">
    <property type="entry name" value="N-acetyltransferase"/>
</dbReference>
<evidence type="ECO:0000259" key="1">
    <source>
        <dbReference type="PROSITE" id="PS51186"/>
    </source>
</evidence>
<dbReference type="Pfam" id="PF13302">
    <property type="entry name" value="Acetyltransf_3"/>
    <property type="match status" value="1"/>
</dbReference>
<gene>
    <name evidence="2" type="ORF">DBO85_01365</name>
</gene>
<dbReference type="PANTHER" id="PTHR43792">
    <property type="entry name" value="GNAT FAMILY, PUTATIVE (AFU_ORTHOLOGUE AFUA_3G00765)-RELATED-RELATED"/>
    <property type="match status" value="1"/>
</dbReference>
<comment type="caution">
    <text evidence="2">The sequence shown here is derived from an EMBL/GenBank/DDBJ whole genome shotgun (WGS) entry which is preliminary data.</text>
</comment>
<evidence type="ECO:0000313" key="3">
    <source>
        <dbReference type="Proteomes" id="UP000244064"/>
    </source>
</evidence>
<proteinExistence type="predicted"/>
<dbReference type="OrthoDB" id="9801656at2"/>
<dbReference type="GO" id="GO:0016747">
    <property type="term" value="F:acyltransferase activity, transferring groups other than amino-acyl groups"/>
    <property type="evidence" value="ECO:0007669"/>
    <property type="project" value="InterPro"/>
</dbReference>
<dbReference type="PROSITE" id="PS51186">
    <property type="entry name" value="GNAT"/>
    <property type="match status" value="1"/>
</dbReference>
<dbReference type="Gene3D" id="3.40.630.30">
    <property type="match status" value="1"/>
</dbReference>